<evidence type="ECO:0000313" key="7">
    <source>
        <dbReference type="EMBL" id="OXA55599.1"/>
    </source>
</evidence>
<keyword evidence="2" id="KW-0698">rRNA processing</keyword>
<dbReference type="PIRSF" id="PIRSF023803">
    <property type="entry name" value="Ribonuclease_P_prd"/>
    <property type="match status" value="1"/>
</dbReference>
<dbReference type="GO" id="GO:0030677">
    <property type="term" value="C:ribonuclease P complex"/>
    <property type="evidence" value="ECO:0007669"/>
    <property type="project" value="InterPro"/>
</dbReference>
<organism evidence="7 8">
    <name type="scientific">Folsomia candida</name>
    <name type="common">Springtail</name>
    <dbReference type="NCBI Taxonomy" id="158441"/>
    <lineage>
        <taxon>Eukaryota</taxon>
        <taxon>Metazoa</taxon>
        <taxon>Ecdysozoa</taxon>
        <taxon>Arthropoda</taxon>
        <taxon>Hexapoda</taxon>
        <taxon>Collembola</taxon>
        <taxon>Entomobryomorpha</taxon>
        <taxon>Isotomoidea</taxon>
        <taxon>Isotomidae</taxon>
        <taxon>Proisotominae</taxon>
        <taxon>Folsomia</taxon>
    </lineage>
</organism>
<reference evidence="7 8" key="1">
    <citation type="submission" date="2015-12" db="EMBL/GenBank/DDBJ databases">
        <title>The genome of Folsomia candida.</title>
        <authorList>
            <person name="Faddeeva A."/>
            <person name="Derks M.F."/>
            <person name="Anvar Y."/>
            <person name="Smit S."/>
            <person name="Van Straalen N."/>
            <person name="Roelofs D."/>
        </authorList>
    </citation>
    <scope>NUCLEOTIDE SEQUENCE [LARGE SCALE GENOMIC DNA]</scope>
    <source>
        <strain evidence="7 8">VU population</strain>
        <tissue evidence="7">Whole body</tissue>
    </source>
</reference>
<evidence type="ECO:0000256" key="5">
    <source>
        <dbReference type="ARBA" id="ARBA00044198"/>
    </source>
</evidence>
<dbReference type="AlphaFoldDB" id="A0A226EDW0"/>
<dbReference type="GO" id="GO:0006364">
    <property type="term" value="P:rRNA processing"/>
    <property type="evidence" value="ECO:0007669"/>
    <property type="project" value="UniProtKB-KW"/>
</dbReference>
<accession>A0A226EDW0</accession>
<keyword evidence="8" id="KW-1185">Reference proteome</keyword>
<dbReference type="Gene3D" id="3.30.70.3250">
    <property type="entry name" value="Ribonuclease P, Pop5 subunit"/>
    <property type="match status" value="1"/>
</dbReference>
<dbReference type="Proteomes" id="UP000198287">
    <property type="component" value="Unassembled WGS sequence"/>
</dbReference>
<dbReference type="PANTHER" id="PTHR48414:SF1">
    <property type="entry name" value="POP5 HOMOLOG, RIBONUCLEASE P_MRP SUBUNIT"/>
    <property type="match status" value="1"/>
</dbReference>
<protein>
    <recommendedName>
        <fullName evidence="5 6">Ribonuclease P/MRP protein subunit POP5</fullName>
    </recommendedName>
</protein>
<gene>
    <name evidence="7" type="ORF">Fcan01_09908</name>
</gene>
<comment type="subcellular location">
    <subcellularLocation>
        <location evidence="6">Nucleus</location>
        <location evidence="6">Nucleolus</location>
    </subcellularLocation>
</comment>
<dbReference type="STRING" id="158441.A0A226EDW0"/>
<dbReference type="PANTHER" id="PTHR48414">
    <property type="entry name" value="POP5 HOMOLOG, RIBONUCLEASE P_MRP SUBUNIT"/>
    <property type="match status" value="1"/>
</dbReference>
<dbReference type="InterPro" id="IPR002759">
    <property type="entry name" value="Pop5/Rpp14/Rnp2-like"/>
</dbReference>
<evidence type="ECO:0000256" key="4">
    <source>
        <dbReference type="ARBA" id="ARBA00023242"/>
    </source>
</evidence>
<evidence type="ECO:0000256" key="3">
    <source>
        <dbReference type="ARBA" id="ARBA00022694"/>
    </source>
</evidence>
<evidence type="ECO:0000256" key="6">
    <source>
        <dbReference type="PIRNR" id="PIRNR023803"/>
    </source>
</evidence>
<keyword evidence="4 6" id="KW-0539">Nucleus</keyword>
<evidence type="ECO:0000256" key="2">
    <source>
        <dbReference type="ARBA" id="ARBA00022552"/>
    </source>
</evidence>
<comment type="function">
    <text evidence="6">Component of ribonuclease P, a protein complex that generates mature tRNA molecules by cleaving their 5'-ends.</text>
</comment>
<evidence type="ECO:0000256" key="1">
    <source>
        <dbReference type="ARBA" id="ARBA00010800"/>
    </source>
</evidence>
<dbReference type="SUPFAM" id="SSF160350">
    <property type="entry name" value="Rnp2-like"/>
    <property type="match status" value="1"/>
</dbReference>
<keyword evidence="3 6" id="KW-0819">tRNA processing</keyword>
<dbReference type="GO" id="GO:0005730">
    <property type="term" value="C:nucleolus"/>
    <property type="evidence" value="ECO:0007669"/>
    <property type="project" value="UniProtKB-SubCell"/>
</dbReference>
<dbReference type="GO" id="GO:0001682">
    <property type="term" value="P:tRNA 5'-leader removal"/>
    <property type="evidence" value="ECO:0007669"/>
    <property type="project" value="InterPro"/>
</dbReference>
<dbReference type="OMA" id="HCFLFIR"/>
<dbReference type="InterPro" id="IPR038085">
    <property type="entry name" value="Rnp2-like_sf"/>
</dbReference>
<evidence type="ECO:0000313" key="8">
    <source>
        <dbReference type="Proteomes" id="UP000198287"/>
    </source>
</evidence>
<sequence length="150" mass="17329">MVRLRHRYIIAEVQMEEEWKSGNVTRQNALMEAINKSIRSLHGIQGVALSKAGLYAKYINPSTKICFIRMRRTAYEIVTSSLPFVTRLDGQLMSFKTIYTGATIRHCNIFLQKYHRRELETKYGSLKSDLQRKLFEAELANMAPLSVKIS</sequence>
<comment type="caution">
    <text evidence="7">The sequence shown here is derived from an EMBL/GenBank/DDBJ whole genome shotgun (WGS) entry which is preliminary data.</text>
</comment>
<dbReference type="InterPro" id="IPR016819">
    <property type="entry name" value="RNase_P/MRP_POP5"/>
</dbReference>
<name>A0A226EDW0_FOLCA</name>
<proteinExistence type="inferred from homology"/>
<dbReference type="EMBL" id="LNIX01000004">
    <property type="protein sequence ID" value="OXA55599.1"/>
    <property type="molecule type" value="Genomic_DNA"/>
</dbReference>
<dbReference type="OrthoDB" id="277888at2759"/>
<dbReference type="GO" id="GO:0033204">
    <property type="term" value="F:ribonuclease P RNA binding"/>
    <property type="evidence" value="ECO:0007669"/>
    <property type="project" value="InterPro"/>
</dbReference>
<comment type="similarity">
    <text evidence="1 6">Belongs to the eukaryotic/archaeal RNase P protein component 2 family.</text>
</comment>
<dbReference type="Pfam" id="PF01900">
    <property type="entry name" value="RNase_P_Rpp14"/>
    <property type="match status" value="1"/>
</dbReference>